<evidence type="ECO:0000313" key="1">
    <source>
        <dbReference type="EMBL" id="JAD90948.1"/>
    </source>
</evidence>
<organism evidence="1">
    <name type="scientific">Arundo donax</name>
    <name type="common">Giant reed</name>
    <name type="synonym">Donax arundinaceus</name>
    <dbReference type="NCBI Taxonomy" id="35708"/>
    <lineage>
        <taxon>Eukaryota</taxon>
        <taxon>Viridiplantae</taxon>
        <taxon>Streptophyta</taxon>
        <taxon>Embryophyta</taxon>
        <taxon>Tracheophyta</taxon>
        <taxon>Spermatophyta</taxon>
        <taxon>Magnoliopsida</taxon>
        <taxon>Liliopsida</taxon>
        <taxon>Poales</taxon>
        <taxon>Poaceae</taxon>
        <taxon>PACMAD clade</taxon>
        <taxon>Arundinoideae</taxon>
        <taxon>Arundineae</taxon>
        <taxon>Arundo</taxon>
    </lineage>
</organism>
<reference evidence="1" key="2">
    <citation type="journal article" date="2015" name="Data Brief">
        <title>Shoot transcriptome of the giant reed, Arundo donax.</title>
        <authorList>
            <person name="Barrero R.A."/>
            <person name="Guerrero F.D."/>
            <person name="Moolhuijzen P."/>
            <person name="Goolsby J.A."/>
            <person name="Tidwell J."/>
            <person name="Bellgard S.E."/>
            <person name="Bellgard M.I."/>
        </authorList>
    </citation>
    <scope>NUCLEOTIDE SEQUENCE</scope>
    <source>
        <tissue evidence="1">Shoot tissue taken approximately 20 cm above the soil surface</tissue>
    </source>
</reference>
<dbReference type="AlphaFoldDB" id="A0A0A9DW72"/>
<reference evidence="1" key="1">
    <citation type="submission" date="2014-09" db="EMBL/GenBank/DDBJ databases">
        <authorList>
            <person name="Magalhaes I.L.F."/>
            <person name="Oliveira U."/>
            <person name="Santos F.R."/>
            <person name="Vidigal T.H.D.A."/>
            <person name="Brescovit A.D."/>
            <person name="Santos A.J."/>
        </authorList>
    </citation>
    <scope>NUCLEOTIDE SEQUENCE</scope>
    <source>
        <tissue evidence="1">Shoot tissue taken approximately 20 cm above the soil surface</tissue>
    </source>
</reference>
<sequence>MELFAHFEALLTSAYFMSNNELLCRNHLSTSFAAVYNAWISNLLFWDNISFHNLLLECFFRLRINLQSCLRISLHNCVLACFRRLLINLRYWHLISFLFWVDTIFYRTVIDL</sequence>
<name>A0A0A9DW72_ARUDO</name>
<dbReference type="EMBL" id="GBRH01206947">
    <property type="protein sequence ID" value="JAD90948.1"/>
    <property type="molecule type" value="Transcribed_RNA"/>
</dbReference>
<accession>A0A0A9DW72</accession>
<protein>
    <submittedName>
        <fullName evidence="1">Uncharacterized protein</fullName>
    </submittedName>
</protein>
<proteinExistence type="predicted"/>